<dbReference type="Pfam" id="PF01073">
    <property type="entry name" value="3Beta_HSD"/>
    <property type="match status" value="1"/>
</dbReference>
<feature type="transmembrane region" description="Helical" evidence="3">
    <location>
        <begin position="12"/>
        <end position="29"/>
    </location>
</feature>
<protein>
    <recommendedName>
        <fullName evidence="4">3-beta hydroxysteroid dehydrogenase/isomerase domain-containing protein</fullName>
    </recommendedName>
</protein>
<evidence type="ECO:0000259" key="4">
    <source>
        <dbReference type="Pfam" id="PF01073"/>
    </source>
</evidence>
<comment type="similarity">
    <text evidence="1">Belongs to the 3-beta-HSD family.</text>
</comment>
<dbReference type="PANTHER" id="PTHR43245:SF51">
    <property type="entry name" value="SHORT CHAIN DEHYDROGENASE_REDUCTASE FAMILY 42E, MEMBER 2"/>
    <property type="match status" value="1"/>
</dbReference>
<dbReference type="InterPro" id="IPR050177">
    <property type="entry name" value="Lipid_A_modif_metabolic_enz"/>
</dbReference>
<dbReference type="PROSITE" id="PS51257">
    <property type="entry name" value="PROKAR_LIPOPROTEIN"/>
    <property type="match status" value="1"/>
</dbReference>
<dbReference type="EMBL" id="JAZAVJ010000440">
    <property type="protein sequence ID" value="KAK7397757.1"/>
    <property type="molecule type" value="Genomic_DNA"/>
</dbReference>
<dbReference type="InterPro" id="IPR036291">
    <property type="entry name" value="NAD(P)-bd_dom_sf"/>
</dbReference>
<organism evidence="5 6">
    <name type="scientific">Neonectria punicea</name>
    <dbReference type="NCBI Taxonomy" id="979145"/>
    <lineage>
        <taxon>Eukaryota</taxon>
        <taxon>Fungi</taxon>
        <taxon>Dikarya</taxon>
        <taxon>Ascomycota</taxon>
        <taxon>Pezizomycotina</taxon>
        <taxon>Sordariomycetes</taxon>
        <taxon>Hypocreomycetidae</taxon>
        <taxon>Hypocreales</taxon>
        <taxon>Nectriaceae</taxon>
        <taxon>Neonectria</taxon>
    </lineage>
</organism>
<keyword evidence="2" id="KW-0560">Oxidoreductase</keyword>
<keyword evidence="3" id="KW-0472">Membrane</keyword>
<dbReference type="InterPro" id="IPR002225">
    <property type="entry name" value="3Beta_OHSteriod_DH/Estase"/>
</dbReference>
<dbReference type="Proteomes" id="UP001498476">
    <property type="component" value="Unassembled WGS sequence"/>
</dbReference>
<reference evidence="5 6" key="1">
    <citation type="journal article" date="2025" name="Microbiol. Resour. Announc.">
        <title>Draft genome sequences for Neonectria magnoliae and Neonectria punicea, canker pathogens of Liriodendron tulipifera and Acer saccharum in West Virginia.</title>
        <authorList>
            <person name="Petronek H.M."/>
            <person name="Kasson M.T."/>
            <person name="Metheny A.M."/>
            <person name="Stauder C.M."/>
            <person name="Lovett B."/>
            <person name="Lynch S.C."/>
            <person name="Garnas J.R."/>
            <person name="Kasson L.R."/>
            <person name="Stajich J.E."/>
        </authorList>
    </citation>
    <scope>NUCLEOTIDE SEQUENCE [LARGE SCALE GENOMIC DNA]</scope>
    <source>
        <strain evidence="5 6">NRRL 64653</strain>
    </source>
</reference>
<sequence>MTSQARTSTPLLGTALVVGGCGFLGYHLVRQLLEDDECETVYVLDRNVDRNRHEEANYICGNITDSEALHSLVAKVKPTVIFHSASPIASLPASRESEFVETNVKGTQVLLTVAADSDFTQALVYTSSVDTYADPPHSNVTELHPMWPQSDKSNEYNRTKAIADRLVLAANGSQLRTVSLRLGHAYGERHIQGLVEVLDVCSGNQRLVQVGQGENLMEVVSADNSATAHVLAAKALLDPSRAVGKVDGEGFNISDGSPVPFWHHIKVIWKVARGKKALEDITVIPAWVMVVAVNLVEWLLWALTLDTVKPPTPLRRVSLDYCVYTHTYRIEKARERLLFKPVVNHDAVLEQSATWMLAHRKTL</sequence>
<dbReference type="Gene3D" id="3.40.50.720">
    <property type="entry name" value="NAD(P)-binding Rossmann-like Domain"/>
    <property type="match status" value="1"/>
</dbReference>
<evidence type="ECO:0000256" key="3">
    <source>
        <dbReference type="SAM" id="Phobius"/>
    </source>
</evidence>
<dbReference type="PANTHER" id="PTHR43245">
    <property type="entry name" value="BIFUNCTIONAL POLYMYXIN RESISTANCE PROTEIN ARNA"/>
    <property type="match status" value="1"/>
</dbReference>
<evidence type="ECO:0000313" key="5">
    <source>
        <dbReference type="EMBL" id="KAK7397757.1"/>
    </source>
</evidence>
<gene>
    <name evidence="5" type="ORF">QQX98_012871</name>
</gene>
<dbReference type="SUPFAM" id="SSF51735">
    <property type="entry name" value="NAD(P)-binding Rossmann-fold domains"/>
    <property type="match status" value="1"/>
</dbReference>
<proteinExistence type="inferred from homology"/>
<comment type="caution">
    <text evidence="5">The sequence shown here is derived from an EMBL/GenBank/DDBJ whole genome shotgun (WGS) entry which is preliminary data.</text>
</comment>
<evidence type="ECO:0000256" key="2">
    <source>
        <dbReference type="ARBA" id="ARBA00023002"/>
    </source>
</evidence>
<evidence type="ECO:0000256" key="1">
    <source>
        <dbReference type="ARBA" id="ARBA00009219"/>
    </source>
</evidence>
<name>A0ABR1GHM5_9HYPO</name>
<keyword evidence="6" id="KW-1185">Reference proteome</keyword>
<keyword evidence="3" id="KW-1133">Transmembrane helix</keyword>
<accession>A0ABR1GHM5</accession>
<feature type="domain" description="3-beta hydroxysteroid dehydrogenase/isomerase" evidence="4">
    <location>
        <begin position="16"/>
        <end position="270"/>
    </location>
</feature>
<keyword evidence="3" id="KW-0812">Transmembrane</keyword>
<evidence type="ECO:0000313" key="6">
    <source>
        <dbReference type="Proteomes" id="UP001498476"/>
    </source>
</evidence>